<proteinExistence type="inferred from homology"/>
<accession>A0AAW0DEI5</accession>
<dbReference type="InterPro" id="IPR051159">
    <property type="entry name" value="Hexapeptide_acetyltransf"/>
</dbReference>
<protein>
    <recommendedName>
        <fullName evidence="4">Maltose/galactoside acetyltransferase domain-containing protein</fullName>
    </recommendedName>
</protein>
<dbReference type="SUPFAM" id="SSF51161">
    <property type="entry name" value="Trimeric LpxA-like enzymes"/>
    <property type="match status" value="1"/>
</dbReference>
<comment type="caution">
    <text evidence="5">The sequence shown here is derived from an EMBL/GenBank/DDBJ whole genome shotgun (WGS) entry which is preliminary data.</text>
</comment>
<reference evidence="5 6" key="1">
    <citation type="submission" date="2024-01" db="EMBL/GenBank/DDBJ databases">
        <title>A draft genome for a cacao thread blight-causing isolate of Paramarasmius palmivorus.</title>
        <authorList>
            <person name="Baruah I.K."/>
            <person name="Bukari Y."/>
            <person name="Amoako-Attah I."/>
            <person name="Meinhardt L.W."/>
            <person name="Bailey B.A."/>
            <person name="Cohen S.P."/>
        </authorList>
    </citation>
    <scope>NUCLEOTIDE SEQUENCE [LARGE SCALE GENOMIC DNA]</scope>
    <source>
        <strain evidence="5 6">GH-12</strain>
    </source>
</reference>
<name>A0AAW0DEI5_9AGAR</name>
<dbReference type="Gene3D" id="2.160.10.10">
    <property type="entry name" value="Hexapeptide repeat proteins"/>
    <property type="match status" value="1"/>
</dbReference>
<dbReference type="SMART" id="SM01266">
    <property type="entry name" value="Mac"/>
    <property type="match status" value="1"/>
</dbReference>
<keyword evidence="6" id="KW-1185">Reference proteome</keyword>
<dbReference type="PANTHER" id="PTHR23416:SF54">
    <property type="entry name" value="ACETYLTRANSFERASE, CYSE_LACA_LPXA_NODL FAMILY (AFU_ORTHOLOGUE AFUA_2G08430)-RELATED"/>
    <property type="match status" value="1"/>
</dbReference>
<comment type="similarity">
    <text evidence="1">Belongs to the transferase hexapeptide repeat family.</text>
</comment>
<dbReference type="PROSITE" id="PS00101">
    <property type="entry name" value="HEXAPEP_TRANSFERASES"/>
    <property type="match status" value="1"/>
</dbReference>
<dbReference type="PANTHER" id="PTHR23416">
    <property type="entry name" value="SIALIC ACID SYNTHASE-RELATED"/>
    <property type="match status" value="1"/>
</dbReference>
<dbReference type="GO" id="GO:0016407">
    <property type="term" value="F:acetyltransferase activity"/>
    <property type="evidence" value="ECO:0007669"/>
    <property type="project" value="InterPro"/>
</dbReference>
<gene>
    <name evidence="5" type="ORF">VNI00_005073</name>
</gene>
<dbReference type="AlphaFoldDB" id="A0AAW0DEI5"/>
<feature type="region of interest" description="Disordered" evidence="3">
    <location>
        <begin position="218"/>
        <end position="248"/>
    </location>
</feature>
<dbReference type="InterPro" id="IPR001451">
    <property type="entry name" value="Hexapep"/>
</dbReference>
<evidence type="ECO:0000313" key="6">
    <source>
        <dbReference type="Proteomes" id="UP001383192"/>
    </source>
</evidence>
<evidence type="ECO:0000259" key="4">
    <source>
        <dbReference type="SMART" id="SM01266"/>
    </source>
</evidence>
<dbReference type="EMBL" id="JAYKXP010000014">
    <property type="protein sequence ID" value="KAK7050961.1"/>
    <property type="molecule type" value="Genomic_DNA"/>
</dbReference>
<dbReference type="CDD" id="cd03357">
    <property type="entry name" value="LbH_MAT_GAT"/>
    <property type="match status" value="1"/>
</dbReference>
<evidence type="ECO:0000256" key="2">
    <source>
        <dbReference type="ARBA" id="ARBA00022679"/>
    </source>
</evidence>
<evidence type="ECO:0000256" key="1">
    <source>
        <dbReference type="ARBA" id="ARBA00007274"/>
    </source>
</evidence>
<dbReference type="InterPro" id="IPR024688">
    <property type="entry name" value="Mac_dom"/>
</dbReference>
<evidence type="ECO:0000313" key="5">
    <source>
        <dbReference type="EMBL" id="KAK7050961.1"/>
    </source>
</evidence>
<dbReference type="InterPro" id="IPR018357">
    <property type="entry name" value="Hexapep_transf_CS"/>
</dbReference>
<dbReference type="Proteomes" id="UP001383192">
    <property type="component" value="Unassembled WGS sequence"/>
</dbReference>
<organism evidence="5 6">
    <name type="scientific">Paramarasmius palmivorus</name>
    <dbReference type="NCBI Taxonomy" id="297713"/>
    <lineage>
        <taxon>Eukaryota</taxon>
        <taxon>Fungi</taxon>
        <taxon>Dikarya</taxon>
        <taxon>Basidiomycota</taxon>
        <taxon>Agaricomycotina</taxon>
        <taxon>Agaricomycetes</taxon>
        <taxon>Agaricomycetidae</taxon>
        <taxon>Agaricales</taxon>
        <taxon>Marasmiineae</taxon>
        <taxon>Marasmiaceae</taxon>
        <taxon>Paramarasmius</taxon>
    </lineage>
</organism>
<dbReference type="GO" id="GO:0008374">
    <property type="term" value="F:O-acyltransferase activity"/>
    <property type="evidence" value="ECO:0007669"/>
    <property type="project" value="TreeGrafter"/>
</dbReference>
<dbReference type="Pfam" id="PF12464">
    <property type="entry name" value="Mac"/>
    <property type="match status" value="1"/>
</dbReference>
<feature type="compositionally biased region" description="Basic and acidic residues" evidence="3">
    <location>
        <begin position="234"/>
        <end position="248"/>
    </location>
</feature>
<evidence type="ECO:0000256" key="3">
    <source>
        <dbReference type="SAM" id="MobiDB-lite"/>
    </source>
</evidence>
<dbReference type="Pfam" id="PF00132">
    <property type="entry name" value="Hexapep"/>
    <property type="match status" value="1"/>
</dbReference>
<dbReference type="InterPro" id="IPR011004">
    <property type="entry name" value="Trimer_LpxA-like_sf"/>
</dbReference>
<keyword evidence="2" id="KW-0808">Transferase</keyword>
<sequence>MATPELDIAENRRRMLAGELYYAFTPDLIAGRSRCRSACKEFNEAGDVSRRKMVELWRNILDDKTPLPPPAATPEEDEKLFQDEPWIERPFTADYGTNVRVAKNVFINFNCIILDTCLVTIGSRTLFGPNVTLYSATHPIDPAIRNGLTGPEMGKEIHIGEDCWIGGNVTILPGVKIGRGATIGAGSVVTKDVPAFHVAAGNPARIIKKIETMMDPEQAAAAGKHVTTEGAEVPMKEQAERLERQEAQ</sequence>
<feature type="domain" description="Maltose/galactoside acetyltransferase" evidence="4">
    <location>
        <begin position="12"/>
        <end position="66"/>
    </location>
</feature>